<dbReference type="PANTHER" id="PTHR14859:SF15">
    <property type="entry name" value="ENDONUCLEASE_EXONUCLEASE_PHOSPHATASE DOMAIN-CONTAINING PROTEIN"/>
    <property type="match status" value="1"/>
</dbReference>
<accession>A0A1H9SBY4</accession>
<proteinExistence type="predicted"/>
<organism evidence="2 3">
    <name type="scientific">Salipaludibacillus aurantiacus</name>
    <dbReference type="NCBI Taxonomy" id="1601833"/>
    <lineage>
        <taxon>Bacteria</taxon>
        <taxon>Bacillati</taxon>
        <taxon>Bacillota</taxon>
        <taxon>Bacilli</taxon>
        <taxon>Bacillales</taxon>
        <taxon>Bacillaceae</taxon>
    </lineage>
</organism>
<dbReference type="InterPro" id="IPR051916">
    <property type="entry name" value="GPI-anchor_lipid_remodeler"/>
</dbReference>
<feature type="domain" description="Endonuclease/exonuclease/phosphatase" evidence="1">
    <location>
        <begin position="19"/>
        <end position="244"/>
    </location>
</feature>
<keyword evidence="2" id="KW-0378">Hydrolase</keyword>
<keyword evidence="2" id="KW-0269">Exonuclease</keyword>
<keyword evidence="2" id="KW-0255">Endonuclease</keyword>
<dbReference type="Proteomes" id="UP000198571">
    <property type="component" value="Unassembled WGS sequence"/>
</dbReference>
<dbReference type="GO" id="GO:0004527">
    <property type="term" value="F:exonuclease activity"/>
    <property type="evidence" value="ECO:0007669"/>
    <property type="project" value="UniProtKB-KW"/>
</dbReference>
<dbReference type="EMBL" id="FOGT01000004">
    <property type="protein sequence ID" value="SER82497.1"/>
    <property type="molecule type" value="Genomic_DNA"/>
</dbReference>
<protein>
    <submittedName>
        <fullName evidence="2">Metal-dependent hydrolase, endonuclease/exonuclease/phosphatase family</fullName>
    </submittedName>
</protein>
<dbReference type="PANTHER" id="PTHR14859">
    <property type="entry name" value="CALCOFLUOR WHITE HYPERSENSITIVE PROTEIN PRECURSOR"/>
    <property type="match status" value="1"/>
</dbReference>
<dbReference type="Pfam" id="PF03372">
    <property type="entry name" value="Exo_endo_phos"/>
    <property type="match status" value="1"/>
</dbReference>
<evidence type="ECO:0000313" key="3">
    <source>
        <dbReference type="Proteomes" id="UP000198571"/>
    </source>
</evidence>
<dbReference type="GO" id="GO:0006506">
    <property type="term" value="P:GPI anchor biosynthetic process"/>
    <property type="evidence" value="ECO:0007669"/>
    <property type="project" value="TreeGrafter"/>
</dbReference>
<dbReference type="SUPFAM" id="SSF56219">
    <property type="entry name" value="DNase I-like"/>
    <property type="match status" value="1"/>
</dbReference>
<gene>
    <name evidence="2" type="ORF">SAMN05518684_104140</name>
</gene>
<evidence type="ECO:0000313" key="2">
    <source>
        <dbReference type="EMBL" id="SER82497.1"/>
    </source>
</evidence>
<keyword evidence="3" id="KW-1185">Reference proteome</keyword>
<keyword evidence="2" id="KW-0540">Nuclease</keyword>
<dbReference type="STRING" id="1601833.SAMN05518684_104140"/>
<name>A0A1H9SBY4_9BACI</name>
<dbReference type="Gene3D" id="3.60.10.10">
    <property type="entry name" value="Endonuclease/exonuclease/phosphatase"/>
    <property type="match status" value="1"/>
</dbReference>
<dbReference type="InterPro" id="IPR036691">
    <property type="entry name" value="Endo/exonu/phosph_ase_sf"/>
</dbReference>
<dbReference type="GO" id="GO:0004519">
    <property type="term" value="F:endonuclease activity"/>
    <property type="evidence" value="ECO:0007669"/>
    <property type="project" value="UniProtKB-KW"/>
</dbReference>
<dbReference type="GO" id="GO:0016020">
    <property type="term" value="C:membrane"/>
    <property type="evidence" value="ECO:0007669"/>
    <property type="project" value="GOC"/>
</dbReference>
<sequence>MHIKQEKASEVGLVEIKVMTFNIRHGLGMDRRINIGRIAKAIKLANPDIVGLNEVDRHFSSRSYFKDQLFELADLLEMSSAFGPAITVKIPFMSGRGQYGNALLSRYPILSREVIPFNFIKGVFEGRSLLQTAIQIDEKVVRVCVTHLSFNPFLRKIQTDFIAQRMFGNTFPSIVMGDFNMLPGSGNWRKITEKSTDAWQAAGTGSGLTFPSVRPRLTLDYIFTKGVEVTGAAVVSDMREASDHLPLTAYIRL</sequence>
<dbReference type="AlphaFoldDB" id="A0A1H9SBY4"/>
<evidence type="ECO:0000259" key="1">
    <source>
        <dbReference type="Pfam" id="PF03372"/>
    </source>
</evidence>
<dbReference type="InterPro" id="IPR005135">
    <property type="entry name" value="Endo/exonuclease/phosphatase"/>
</dbReference>
<reference evidence="3" key="1">
    <citation type="submission" date="2016-10" db="EMBL/GenBank/DDBJ databases">
        <authorList>
            <person name="Varghese N."/>
            <person name="Submissions S."/>
        </authorList>
    </citation>
    <scope>NUCLEOTIDE SEQUENCE [LARGE SCALE GENOMIC DNA]</scope>
    <source>
        <strain evidence="3">S9</strain>
    </source>
</reference>